<sequence>MKLFSKLYNLLRKNYIKNNICILYKMKVKKKLKEKFKEFRNNDKSAYKTFKIPLKTILLNRDTTQPVIDHLVFEMNDLVIHTYQFIRLFVLHQYTNNNPLSELDDIFILYCIKTLGSRDNRGKKGKDTELLETLEHFYKTEYQPLLNHVKTNLKNTTFLLPYLATQIHTSLSNNTQEHFIQHFLRFINKTTNEITEDKATLFQFKKQLMELSETDIIFTEWKETHLPNILPTEIKKSIHYDVKIKPFDYLKGMLYMNSVLEKQESKLFQPLPLRSNIIPKHIIIDTASLINLFCPEKDKDGNKVKKGELLSNVKDNQNEVWCNFLNLKNKIFKNKHYQFHNQIQTDGISCCLLFIRKDLKDKKWGARVPVLQEQDFYNIEDLSKGQLDTLKERNIVGCDPGKRRLVYMMDKNGNKLQYTAPQRKRESKAKTNQRILLEERKRNGIIEKETILSFQNSKSVDYEKFKSYLVEKDKLNKETIEFYKRDTWRKMKFRQYSYGKKSIDTFLDKIKETFGENILIGYGNWSRSTQMKHFMPTMNKGLRKLIHKKYDTITINEFNTSKKCCDCNKDLEYYKDKEGKKVFRLLICSNCVSCENKKIVFRTRDANSSINIMKITQTWIEKQERPLCFHISSFTSSNKQKEDEKVRPS</sequence>
<proteinExistence type="predicted"/>
<reference evidence="1" key="1">
    <citation type="journal article" date="2020" name="Nature">
        <title>Giant virus diversity and host interactions through global metagenomics.</title>
        <authorList>
            <person name="Schulz F."/>
            <person name="Roux S."/>
            <person name="Paez-Espino D."/>
            <person name="Jungbluth S."/>
            <person name="Walsh D.A."/>
            <person name="Denef V.J."/>
            <person name="McMahon K.D."/>
            <person name="Konstantinidis K.T."/>
            <person name="Eloe-Fadrosh E.A."/>
            <person name="Kyrpides N.C."/>
            <person name="Woyke T."/>
        </authorList>
    </citation>
    <scope>NUCLEOTIDE SEQUENCE</scope>
    <source>
        <strain evidence="1">GVMAG-S-1101164-67</strain>
    </source>
</reference>
<organism evidence="1">
    <name type="scientific">viral metagenome</name>
    <dbReference type="NCBI Taxonomy" id="1070528"/>
    <lineage>
        <taxon>unclassified sequences</taxon>
        <taxon>metagenomes</taxon>
        <taxon>organismal metagenomes</taxon>
    </lineage>
</organism>
<protein>
    <submittedName>
        <fullName evidence="1">Uncharacterized protein</fullName>
    </submittedName>
</protein>
<dbReference type="AlphaFoldDB" id="A0A6C0K2L4"/>
<dbReference type="EMBL" id="MN740757">
    <property type="protein sequence ID" value="QHU10448.1"/>
    <property type="molecule type" value="Genomic_DNA"/>
</dbReference>
<evidence type="ECO:0000313" key="1">
    <source>
        <dbReference type="EMBL" id="QHU10448.1"/>
    </source>
</evidence>
<name>A0A6C0K2L4_9ZZZZ</name>
<accession>A0A6C0K2L4</accession>